<evidence type="ECO:0000259" key="1">
    <source>
        <dbReference type="Pfam" id="PF03184"/>
    </source>
</evidence>
<feature type="domain" description="DDE-1" evidence="1">
    <location>
        <begin position="5"/>
        <end position="97"/>
    </location>
</feature>
<evidence type="ECO:0000313" key="4">
    <source>
        <dbReference type="WBParaSite" id="ECPE_0001304401-mRNA-1"/>
    </source>
</evidence>
<dbReference type="OrthoDB" id="10064161at2759"/>
<name>A0A183B1C1_9TREM</name>
<dbReference type="WBParaSite" id="ECPE_0001304401-mRNA-1">
    <property type="protein sequence ID" value="ECPE_0001304401-mRNA-1"/>
    <property type="gene ID" value="ECPE_0001304401"/>
</dbReference>
<dbReference type="Pfam" id="PF03184">
    <property type="entry name" value="DDE_1"/>
    <property type="match status" value="1"/>
</dbReference>
<dbReference type="GO" id="GO:0003676">
    <property type="term" value="F:nucleic acid binding"/>
    <property type="evidence" value="ECO:0007669"/>
    <property type="project" value="InterPro"/>
</dbReference>
<dbReference type="AlphaFoldDB" id="A0A183B1C1"/>
<dbReference type="InterPro" id="IPR004875">
    <property type="entry name" value="DDE_SF_endonuclease_dom"/>
</dbReference>
<keyword evidence="3" id="KW-1185">Reference proteome</keyword>
<accession>A0A183B1C1</accession>
<evidence type="ECO:0000313" key="3">
    <source>
        <dbReference type="Proteomes" id="UP000272942"/>
    </source>
</evidence>
<proteinExistence type="predicted"/>
<protein>
    <submittedName>
        <fullName evidence="4">DDE-1 domain-containing protein</fullName>
    </submittedName>
</protein>
<reference evidence="2 3" key="2">
    <citation type="submission" date="2018-11" db="EMBL/GenBank/DDBJ databases">
        <authorList>
            <consortium name="Pathogen Informatics"/>
        </authorList>
    </citation>
    <scope>NUCLEOTIDE SEQUENCE [LARGE SCALE GENOMIC DNA]</scope>
    <source>
        <strain evidence="2 3">Egypt</strain>
    </source>
</reference>
<dbReference type="EMBL" id="UZAN01054084">
    <property type="protein sequence ID" value="VDP90278.1"/>
    <property type="molecule type" value="Genomic_DNA"/>
</dbReference>
<organism evidence="4">
    <name type="scientific">Echinostoma caproni</name>
    <dbReference type="NCBI Taxonomy" id="27848"/>
    <lineage>
        <taxon>Eukaryota</taxon>
        <taxon>Metazoa</taxon>
        <taxon>Spiralia</taxon>
        <taxon>Lophotrochozoa</taxon>
        <taxon>Platyhelminthes</taxon>
        <taxon>Trematoda</taxon>
        <taxon>Digenea</taxon>
        <taxon>Plagiorchiida</taxon>
        <taxon>Echinostomata</taxon>
        <taxon>Echinostomatoidea</taxon>
        <taxon>Echinostomatidae</taxon>
        <taxon>Echinostoma</taxon>
    </lineage>
</organism>
<evidence type="ECO:0000313" key="2">
    <source>
        <dbReference type="EMBL" id="VDP90278.1"/>
    </source>
</evidence>
<reference evidence="4" key="1">
    <citation type="submission" date="2016-06" db="UniProtKB">
        <authorList>
            <consortium name="WormBaseParasite"/>
        </authorList>
    </citation>
    <scope>IDENTIFICATION</scope>
</reference>
<gene>
    <name evidence="2" type="ORF">ECPE_LOCUS13006</name>
</gene>
<sequence>MVFQRRSILLFVDNAPCCNHAAVSSNAKLVRLPPNCSSMLQPMDQGVVWSFKCSFRKRLLEYILPLLEDEQLIMKAEVDILMAMHLVKKAWVSVHPHLPVNAFMKAGFKPTLIQPMMQPPEDKYDLIEDFIPCVY</sequence>
<dbReference type="Proteomes" id="UP000272942">
    <property type="component" value="Unassembled WGS sequence"/>
</dbReference>